<name>A0A8J7KZP7_9FIRM</name>
<evidence type="ECO:0000256" key="4">
    <source>
        <dbReference type="ARBA" id="ARBA00013208"/>
    </source>
</evidence>
<dbReference type="InterPro" id="IPR019533">
    <property type="entry name" value="Peptidase_S26"/>
</dbReference>
<dbReference type="InterPro" id="IPR036286">
    <property type="entry name" value="LexA/Signal_pep-like_sf"/>
</dbReference>
<evidence type="ECO:0000259" key="8">
    <source>
        <dbReference type="Pfam" id="PF10502"/>
    </source>
</evidence>
<keyword evidence="10" id="KW-1185">Reference proteome</keyword>
<dbReference type="InterPro" id="IPR019758">
    <property type="entry name" value="Pept_S26A_signal_pept_1_CS"/>
</dbReference>
<keyword evidence="7" id="KW-0645">Protease</keyword>
<evidence type="ECO:0000256" key="5">
    <source>
        <dbReference type="ARBA" id="ARBA00022801"/>
    </source>
</evidence>
<sequence length="171" mass="19715">MSKRVIKEIVSWVIVFAVALGLALFINKVIIFRVNIPSGSMENTIMTGDKVFTFRLAYLFSEPKRGDIIVFPFPDNEEDDYIKRIIGLPGEVIEGKDGIVFINGEPLKESYVKEMLDNDFGPYTVPEDSYFMMGDNRNISEDSRYWDDKFVKRSKIKGKAILKYPDLKWLP</sequence>
<dbReference type="CDD" id="cd06530">
    <property type="entry name" value="S26_SPase_I"/>
    <property type="match status" value="1"/>
</dbReference>
<dbReference type="GO" id="GO:0006465">
    <property type="term" value="P:signal peptide processing"/>
    <property type="evidence" value="ECO:0007669"/>
    <property type="project" value="InterPro"/>
</dbReference>
<feature type="domain" description="Peptidase S26" evidence="8">
    <location>
        <begin position="10"/>
        <end position="163"/>
    </location>
</feature>
<dbReference type="Gene3D" id="2.10.109.10">
    <property type="entry name" value="Umud Fragment, subunit A"/>
    <property type="match status" value="1"/>
</dbReference>
<dbReference type="EMBL" id="JAEAGR010000005">
    <property type="protein sequence ID" value="MBH1940668.1"/>
    <property type="molecule type" value="Genomic_DNA"/>
</dbReference>
<dbReference type="Pfam" id="PF10502">
    <property type="entry name" value="Peptidase_S26"/>
    <property type="match status" value="1"/>
</dbReference>
<evidence type="ECO:0000313" key="9">
    <source>
        <dbReference type="EMBL" id="MBH1940668.1"/>
    </source>
</evidence>
<dbReference type="AlphaFoldDB" id="A0A8J7KZP7"/>
<keyword evidence="7" id="KW-0812">Transmembrane</keyword>
<gene>
    <name evidence="9" type="primary">lepB</name>
    <name evidence="9" type="ORF">I5677_07180</name>
</gene>
<evidence type="ECO:0000256" key="2">
    <source>
        <dbReference type="ARBA" id="ARBA00004401"/>
    </source>
</evidence>
<proteinExistence type="inferred from homology"/>
<comment type="catalytic activity">
    <reaction evidence="1 7">
        <text>Cleavage of hydrophobic, N-terminal signal or leader sequences from secreted and periplasmic proteins.</text>
        <dbReference type="EC" id="3.4.21.89"/>
    </reaction>
</comment>
<accession>A0A8J7KZP7</accession>
<evidence type="ECO:0000256" key="6">
    <source>
        <dbReference type="PIRSR" id="PIRSR600223-1"/>
    </source>
</evidence>
<dbReference type="GO" id="GO:0005886">
    <property type="term" value="C:plasma membrane"/>
    <property type="evidence" value="ECO:0007669"/>
    <property type="project" value="UniProtKB-SubCell"/>
</dbReference>
<evidence type="ECO:0000256" key="1">
    <source>
        <dbReference type="ARBA" id="ARBA00000677"/>
    </source>
</evidence>
<dbReference type="PANTHER" id="PTHR43390:SF1">
    <property type="entry name" value="CHLOROPLAST PROCESSING PEPTIDASE"/>
    <property type="match status" value="1"/>
</dbReference>
<feature type="transmembrane region" description="Helical" evidence="7">
    <location>
        <begin position="12"/>
        <end position="32"/>
    </location>
</feature>
<dbReference type="RefSeq" id="WP_197660885.1">
    <property type="nucleotide sequence ID" value="NZ_JAEAGR010000005.1"/>
</dbReference>
<dbReference type="InterPro" id="IPR000223">
    <property type="entry name" value="Pept_S26A_signal_pept_1"/>
</dbReference>
<dbReference type="PRINTS" id="PR00727">
    <property type="entry name" value="LEADERPTASE"/>
</dbReference>
<protein>
    <recommendedName>
        <fullName evidence="4 7">Signal peptidase I</fullName>
        <ecNumber evidence="4 7">3.4.21.89</ecNumber>
    </recommendedName>
</protein>
<organism evidence="9 10">
    <name type="scientific">Mobilitalea sibirica</name>
    <dbReference type="NCBI Taxonomy" id="1462919"/>
    <lineage>
        <taxon>Bacteria</taxon>
        <taxon>Bacillati</taxon>
        <taxon>Bacillota</taxon>
        <taxon>Clostridia</taxon>
        <taxon>Lachnospirales</taxon>
        <taxon>Lachnospiraceae</taxon>
        <taxon>Mobilitalea</taxon>
    </lineage>
</organism>
<evidence type="ECO:0000313" key="10">
    <source>
        <dbReference type="Proteomes" id="UP000623269"/>
    </source>
</evidence>
<keyword evidence="7" id="KW-1133">Transmembrane helix</keyword>
<dbReference type="SUPFAM" id="SSF51306">
    <property type="entry name" value="LexA/Signal peptidase"/>
    <property type="match status" value="1"/>
</dbReference>
<feature type="active site" evidence="6">
    <location>
        <position position="40"/>
    </location>
</feature>
<feature type="active site" evidence="6">
    <location>
        <position position="83"/>
    </location>
</feature>
<dbReference type="EC" id="3.4.21.89" evidence="4 7"/>
<dbReference type="NCBIfam" id="TIGR02227">
    <property type="entry name" value="sigpep_I_bact"/>
    <property type="match status" value="1"/>
</dbReference>
<comment type="subcellular location">
    <subcellularLocation>
        <location evidence="2">Cell membrane</location>
        <topology evidence="2">Single-pass type II membrane protein</topology>
    </subcellularLocation>
    <subcellularLocation>
        <location evidence="7">Membrane</location>
        <topology evidence="7">Single-pass type II membrane protein</topology>
    </subcellularLocation>
</comment>
<evidence type="ECO:0000256" key="3">
    <source>
        <dbReference type="ARBA" id="ARBA00009370"/>
    </source>
</evidence>
<keyword evidence="5 7" id="KW-0378">Hydrolase</keyword>
<keyword evidence="7" id="KW-0472">Membrane</keyword>
<dbReference type="GO" id="GO:0004252">
    <property type="term" value="F:serine-type endopeptidase activity"/>
    <property type="evidence" value="ECO:0007669"/>
    <property type="project" value="InterPro"/>
</dbReference>
<evidence type="ECO:0000256" key="7">
    <source>
        <dbReference type="RuleBase" id="RU362042"/>
    </source>
</evidence>
<reference evidence="9" key="1">
    <citation type="submission" date="2020-12" db="EMBL/GenBank/DDBJ databases">
        <title>M. sibirica DSM 26468T genome.</title>
        <authorList>
            <person name="Thieme N."/>
            <person name="Rettenmaier R."/>
            <person name="Zverlov V."/>
            <person name="Liebl W."/>
        </authorList>
    </citation>
    <scope>NUCLEOTIDE SEQUENCE</scope>
    <source>
        <strain evidence="9">DSM 26468</strain>
    </source>
</reference>
<comment type="caution">
    <text evidence="9">The sequence shown here is derived from an EMBL/GenBank/DDBJ whole genome shotgun (WGS) entry which is preliminary data.</text>
</comment>
<dbReference type="GO" id="GO:0009003">
    <property type="term" value="F:signal peptidase activity"/>
    <property type="evidence" value="ECO:0007669"/>
    <property type="project" value="UniProtKB-EC"/>
</dbReference>
<dbReference type="Proteomes" id="UP000623269">
    <property type="component" value="Unassembled WGS sequence"/>
</dbReference>
<dbReference type="PROSITE" id="PS00761">
    <property type="entry name" value="SPASE_I_3"/>
    <property type="match status" value="1"/>
</dbReference>
<dbReference type="PANTHER" id="PTHR43390">
    <property type="entry name" value="SIGNAL PEPTIDASE I"/>
    <property type="match status" value="1"/>
</dbReference>
<comment type="similarity">
    <text evidence="3 7">Belongs to the peptidase S26 family.</text>
</comment>